<gene>
    <name evidence="18" type="ORF">SAMN05216252_102181</name>
</gene>
<dbReference type="Pfam" id="PF13581">
    <property type="entry name" value="HATPase_c_2"/>
    <property type="match status" value="1"/>
</dbReference>
<proteinExistence type="predicted"/>
<keyword evidence="19" id="KW-1185">Reference proteome</keyword>
<dbReference type="SUPFAM" id="SSF55781">
    <property type="entry name" value="GAF domain-like"/>
    <property type="match status" value="2"/>
</dbReference>
<reference evidence="18 19" key="1">
    <citation type="submission" date="2017-06" db="EMBL/GenBank/DDBJ databases">
        <authorList>
            <person name="Kim H.J."/>
            <person name="Triplett B.A."/>
        </authorList>
    </citation>
    <scope>NUCLEOTIDE SEQUENCE [LARGE SCALE GENOMIC DNA]</scope>
    <source>
        <strain evidence="18 19">CGMCC 4.1858</strain>
    </source>
</reference>
<dbReference type="PANTHER" id="PTHR43156:SF2">
    <property type="entry name" value="STAGE II SPORULATION PROTEIN E"/>
    <property type="match status" value="1"/>
</dbReference>
<dbReference type="SMART" id="SM00065">
    <property type="entry name" value="GAF"/>
    <property type="match status" value="1"/>
</dbReference>
<evidence type="ECO:0000256" key="2">
    <source>
        <dbReference type="ARBA" id="ARBA00022553"/>
    </source>
</evidence>
<evidence type="ECO:0000256" key="8">
    <source>
        <dbReference type="ARBA" id="ARBA00022840"/>
    </source>
</evidence>
<keyword evidence="2" id="KW-0597">Phosphoprotein</keyword>
<dbReference type="CDD" id="cd16936">
    <property type="entry name" value="HATPase_RsbW-like"/>
    <property type="match status" value="1"/>
</dbReference>
<evidence type="ECO:0000313" key="19">
    <source>
        <dbReference type="Proteomes" id="UP000198280"/>
    </source>
</evidence>
<dbReference type="FunFam" id="3.30.565.10:FF:000028">
    <property type="entry name" value="PAS sensor protein"/>
    <property type="match status" value="1"/>
</dbReference>
<keyword evidence="4" id="KW-0479">Metal-binding</keyword>
<dbReference type="InterPro" id="IPR036890">
    <property type="entry name" value="HATPase_C_sf"/>
</dbReference>
<dbReference type="GO" id="GO:0005524">
    <property type="term" value="F:ATP binding"/>
    <property type="evidence" value="ECO:0007669"/>
    <property type="project" value="UniProtKB-KW"/>
</dbReference>
<dbReference type="Gene3D" id="3.30.565.10">
    <property type="entry name" value="Histidine kinase-like ATPase, C-terminal domain"/>
    <property type="match status" value="1"/>
</dbReference>
<evidence type="ECO:0000259" key="16">
    <source>
        <dbReference type="SMART" id="SM00065"/>
    </source>
</evidence>
<evidence type="ECO:0000256" key="5">
    <source>
        <dbReference type="ARBA" id="ARBA00022741"/>
    </source>
</evidence>
<feature type="domain" description="GAF" evidence="16">
    <location>
        <begin position="309"/>
        <end position="477"/>
    </location>
</feature>
<dbReference type="InterPro" id="IPR052016">
    <property type="entry name" value="Bact_Sigma-Reg"/>
</dbReference>
<keyword evidence="7" id="KW-0378">Hydrolase</keyword>
<dbReference type="GO" id="GO:0004722">
    <property type="term" value="F:protein serine/threonine phosphatase activity"/>
    <property type="evidence" value="ECO:0007669"/>
    <property type="project" value="UniProtKB-EC"/>
</dbReference>
<dbReference type="InterPro" id="IPR003594">
    <property type="entry name" value="HATPase_dom"/>
</dbReference>
<dbReference type="Proteomes" id="UP000198280">
    <property type="component" value="Unassembled WGS sequence"/>
</dbReference>
<keyword evidence="5" id="KW-0547">Nucleotide-binding</keyword>
<dbReference type="FunFam" id="3.60.40.10:FF:000005">
    <property type="entry name" value="Serine/threonine protein phosphatase"/>
    <property type="match status" value="1"/>
</dbReference>
<evidence type="ECO:0000313" key="18">
    <source>
        <dbReference type="EMBL" id="SNR99304.1"/>
    </source>
</evidence>
<dbReference type="Gene3D" id="3.30.450.40">
    <property type="match status" value="2"/>
</dbReference>
<dbReference type="InterPro" id="IPR001932">
    <property type="entry name" value="PPM-type_phosphatase-like_dom"/>
</dbReference>
<dbReference type="InterPro" id="IPR003018">
    <property type="entry name" value="GAF"/>
</dbReference>
<evidence type="ECO:0000256" key="9">
    <source>
        <dbReference type="ARBA" id="ARBA00022842"/>
    </source>
</evidence>
<evidence type="ECO:0000256" key="10">
    <source>
        <dbReference type="ARBA" id="ARBA00022912"/>
    </source>
</evidence>
<keyword evidence="6" id="KW-0418">Kinase</keyword>
<dbReference type="Gene3D" id="3.60.40.10">
    <property type="entry name" value="PPM-type phosphatase domain"/>
    <property type="match status" value="1"/>
</dbReference>
<keyword evidence="10" id="KW-0904">Protein phosphatase</keyword>
<keyword evidence="3" id="KW-0808">Transferase</keyword>
<evidence type="ECO:0000256" key="14">
    <source>
        <dbReference type="ARBA" id="ARBA00075117"/>
    </source>
</evidence>
<evidence type="ECO:0000256" key="11">
    <source>
        <dbReference type="ARBA" id="ARBA00023211"/>
    </source>
</evidence>
<dbReference type="EMBL" id="FZOF01000002">
    <property type="protein sequence ID" value="SNR99304.1"/>
    <property type="molecule type" value="Genomic_DNA"/>
</dbReference>
<feature type="domain" description="PPM-type phosphatase" evidence="17">
    <location>
        <begin position="495"/>
        <end position="715"/>
    </location>
</feature>
<evidence type="ECO:0000256" key="4">
    <source>
        <dbReference type="ARBA" id="ARBA00022723"/>
    </source>
</evidence>
<evidence type="ECO:0000256" key="3">
    <source>
        <dbReference type="ARBA" id="ARBA00022679"/>
    </source>
</evidence>
<evidence type="ECO:0000256" key="7">
    <source>
        <dbReference type="ARBA" id="ARBA00022801"/>
    </source>
</evidence>
<dbReference type="RefSeq" id="WP_245938664.1">
    <property type="nucleotide sequence ID" value="NZ_FZOF01000002.1"/>
</dbReference>
<dbReference type="InterPro" id="IPR029016">
    <property type="entry name" value="GAF-like_dom_sf"/>
</dbReference>
<dbReference type="EC" id="3.1.3.16" evidence="1"/>
<dbReference type="PANTHER" id="PTHR43156">
    <property type="entry name" value="STAGE II SPORULATION PROTEIN E-RELATED"/>
    <property type="match status" value="1"/>
</dbReference>
<organism evidence="18 19">
    <name type="scientific">Actinacidiphila glaucinigra</name>
    <dbReference type="NCBI Taxonomy" id="235986"/>
    <lineage>
        <taxon>Bacteria</taxon>
        <taxon>Bacillati</taxon>
        <taxon>Actinomycetota</taxon>
        <taxon>Actinomycetes</taxon>
        <taxon>Kitasatosporales</taxon>
        <taxon>Streptomycetaceae</taxon>
        <taxon>Actinacidiphila</taxon>
    </lineage>
</organism>
<protein>
    <recommendedName>
        <fullName evidence="1">protein-serine/threonine phosphatase</fullName>
        <ecNumber evidence="1">3.1.3.16</ecNumber>
    </recommendedName>
    <alternativeName>
        <fullName evidence="15">Protein-serine/threonine phosphatase</fullName>
    </alternativeName>
    <alternativeName>
        <fullName evidence="14">Serine/threonine-protein kinase</fullName>
    </alternativeName>
</protein>
<evidence type="ECO:0000256" key="13">
    <source>
        <dbReference type="ARBA" id="ARBA00056274"/>
    </source>
</evidence>
<evidence type="ECO:0000256" key="6">
    <source>
        <dbReference type="ARBA" id="ARBA00022777"/>
    </source>
</evidence>
<dbReference type="Pfam" id="PF07228">
    <property type="entry name" value="SpoIIE"/>
    <property type="match status" value="1"/>
</dbReference>
<comment type="catalytic activity">
    <reaction evidence="12">
        <text>O-phospho-L-seryl-[protein] + H2O = L-seryl-[protein] + phosphate</text>
        <dbReference type="Rhea" id="RHEA:20629"/>
        <dbReference type="Rhea" id="RHEA-COMP:9863"/>
        <dbReference type="Rhea" id="RHEA-COMP:11604"/>
        <dbReference type="ChEBI" id="CHEBI:15377"/>
        <dbReference type="ChEBI" id="CHEBI:29999"/>
        <dbReference type="ChEBI" id="CHEBI:43474"/>
        <dbReference type="ChEBI" id="CHEBI:83421"/>
        <dbReference type="EC" id="3.1.3.16"/>
    </reaction>
</comment>
<evidence type="ECO:0000256" key="12">
    <source>
        <dbReference type="ARBA" id="ARBA00047761"/>
    </source>
</evidence>
<name>A0A239AW97_9ACTN</name>
<sequence length="843" mass="88615">MVESVRVPILASWERCQTAGLDPERFEVPYTDDLDPTGALVRAAGPVLDRLAGTLSGTRTAVLLTDDRGLVIDRRAAEPPLLPALDRVRLAPGFSYHELHAGTNGIGTALAARQPVRVCGEEHFSAALRGFTCFGVPVRHPVSGRVEGVLDLTSLYGDAHPLMAELARGCALAIEQRLLDECGERERALLHSYLAAEHRATTAASLRLDGAGRFQGVGPPAGLTDGDESALAETAAGLIAAGRREALQLPLSHGRTAHLLCRPLAGGAVVEVSVPGDAGSPGGGTGGSARRPLLVGEAGVGRLAVAARRRLELLSDAALRIGTTLDVSRTAREIVEAAVPRFADHATVDLFCPVLHGTAPVDPGAELRRVAASGAAPGAAYGPHARGEPIRLVPGSPQARALCGGAAVRDTSTGPDGEPRAVIAVPLRARDTLLGVATFQRAAPTEPFADDDLTLARDLAARAAVCIDNARLFTREHHLALELQRSLLPRGVPEQHAVDVAHRYLPAARGRVGGDWFDVIPLSGARVALVVGDVVGHGIHAAAAMGRLRTAAHNFSALDLPPDELLGRLDDLVVRLDDESGTGPGLAGATCLYAVYDPVTRRCQLARAGHPPPALLAPDGEVRFPDLPAGPPLGLGGLPFEAAEFAVPEGSGIVLYTDGLIEGRHLDPDTGMRRLGRALTAVPRGCPPEEVCAALEAALRPAPSADDVVLLVARTRTLDERQVAGWDVPDDPAAVSALRSAITRRLRAWGLDELTFTTELIASELITNAIRHGAGPVRATLLRDRALVFEVADASGTSPRLRRAATTDEGGRGIFLVAQLCRRWGTRYTDRGKVIWTEQQLPA</sequence>
<dbReference type="SMART" id="SM00331">
    <property type="entry name" value="PP2C_SIG"/>
    <property type="match status" value="1"/>
</dbReference>
<dbReference type="GO" id="GO:0016301">
    <property type="term" value="F:kinase activity"/>
    <property type="evidence" value="ECO:0007669"/>
    <property type="project" value="UniProtKB-KW"/>
</dbReference>
<accession>A0A239AW97</accession>
<keyword evidence="8" id="KW-0067">ATP-binding</keyword>
<dbReference type="GO" id="GO:0046872">
    <property type="term" value="F:metal ion binding"/>
    <property type="evidence" value="ECO:0007669"/>
    <property type="project" value="UniProtKB-KW"/>
</dbReference>
<dbReference type="SUPFAM" id="SSF81606">
    <property type="entry name" value="PP2C-like"/>
    <property type="match status" value="1"/>
</dbReference>
<dbReference type="AlphaFoldDB" id="A0A239AW97"/>
<comment type="function">
    <text evidence="13">Primarily acts as an independent SigF regulator that is sensitive to the osmosensory signal, mediating the cross talk of PknD with the SigF regulon. Possesses both phosphatase and kinase activities. The kinase domain functions as a classic anti-sigma factor-like kinase to phosphorylate the anti-anti-sigma factor domain at the canonical regulatory site, and the phosphatase domain antagonizes this activity.</text>
</comment>
<keyword evidence="9" id="KW-0460">Magnesium</keyword>
<evidence type="ECO:0000256" key="15">
    <source>
        <dbReference type="ARBA" id="ARBA00081350"/>
    </source>
</evidence>
<keyword evidence="11" id="KW-0464">Manganese</keyword>
<dbReference type="Pfam" id="PF01590">
    <property type="entry name" value="GAF"/>
    <property type="match status" value="2"/>
</dbReference>
<dbReference type="InterPro" id="IPR036457">
    <property type="entry name" value="PPM-type-like_dom_sf"/>
</dbReference>
<evidence type="ECO:0000259" key="17">
    <source>
        <dbReference type="SMART" id="SM00331"/>
    </source>
</evidence>
<evidence type="ECO:0000256" key="1">
    <source>
        <dbReference type="ARBA" id="ARBA00013081"/>
    </source>
</evidence>